<sequence>MRIGALRRAVRSFRSDRSGNVLMLFAFALVPILALAGGVIDYTQAANVRIQLNAAADSAALAAVSQAAMLKSIADSKADAEKIFDANAVSYKSMLASRTVEITNVGLSRSAKVVYSANYPTHFASFVGQAKVVVSGTSSAAGARAPFIDFFLLLDNSPSMGVAATDDDIKVMVAKTSDKCAFACHQMDKATSDYYTLAKSLGVQMRIDVVRTASQQLMDTAKSTATLTGQYRMAAYTMGASCNGKTLTTIQSITSDLTAAKSAASAIDLMTIPYANFDSDQCTDFNTTLTSMNAVISNPGDGSSASLPQKVLYFVSDGVADYANSSSASSTKCSQKKSGTTRCQEPINTSFCKTIKDRGIKIAVLYTTYLPLPTNDWYNDWIKPFSAKIPTNMQACASPGLYFEVSPSQGIAEAMNALFQRIVTKAYLSM</sequence>
<organism evidence="3 4">
    <name type="scientific">Bosea vaviloviae</name>
    <dbReference type="NCBI Taxonomy" id="1526658"/>
    <lineage>
        <taxon>Bacteria</taxon>
        <taxon>Pseudomonadati</taxon>
        <taxon>Pseudomonadota</taxon>
        <taxon>Alphaproteobacteria</taxon>
        <taxon>Hyphomicrobiales</taxon>
        <taxon>Boseaceae</taxon>
        <taxon>Bosea</taxon>
    </lineage>
</organism>
<evidence type="ECO:0000256" key="1">
    <source>
        <dbReference type="SAM" id="Phobius"/>
    </source>
</evidence>
<dbReference type="AlphaFoldDB" id="A0A1D7UBV0"/>
<dbReference type="InterPro" id="IPR028087">
    <property type="entry name" value="Tad_N"/>
</dbReference>
<reference evidence="3 4" key="1">
    <citation type="journal article" date="2015" name="Antonie Van Leeuwenhoek">
        <title>Bosea vaviloviae sp. nov., a new species of slow-growing rhizobia isolated from nodules of the relict species Vavilovia formosa (Stev.) Fed.</title>
        <authorList>
            <person name="Safronova V.I."/>
            <person name="Kuznetsova I.G."/>
            <person name="Sazanova A.L."/>
            <person name="Kimeklis A.K."/>
            <person name="Belimov A.A."/>
            <person name="Andronov E.E."/>
            <person name="Pinaev A.G."/>
            <person name="Chizhevskaya E.P."/>
            <person name="Pukhaev A.R."/>
            <person name="Popov K.P."/>
            <person name="Willems A."/>
            <person name="Tikhonovich I.A."/>
        </authorList>
    </citation>
    <scope>NUCLEOTIDE SEQUENCE [LARGE SCALE GENOMIC DNA]</scope>
    <source>
        <strain evidence="3 4">Vaf18</strain>
    </source>
</reference>
<evidence type="ECO:0000313" key="4">
    <source>
        <dbReference type="Proteomes" id="UP000094969"/>
    </source>
</evidence>
<name>A0A1D7UBV0_9HYPH</name>
<dbReference type="EMBL" id="CP017147">
    <property type="protein sequence ID" value="AOO84839.1"/>
    <property type="molecule type" value="Genomic_DNA"/>
</dbReference>
<proteinExistence type="predicted"/>
<dbReference type="Pfam" id="PF13400">
    <property type="entry name" value="Tad"/>
    <property type="match status" value="1"/>
</dbReference>
<protein>
    <recommendedName>
        <fullName evidence="2">Putative Flp pilus-assembly TadG-like N-terminal domain-containing protein</fullName>
    </recommendedName>
</protein>
<keyword evidence="1" id="KW-0812">Transmembrane</keyword>
<keyword evidence="1" id="KW-1133">Transmembrane helix</keyword>
<evidence type="ECO:0000313" key="3">
    <source>
        <dbReference type="EMBL" id="AOO84839.1"/>
    </source>
</evidence>
<feature type="domain" description="Putative Flp pilus-assembly TadG-like N-terminal" evidence="2">
    <location>
        <begin position="19"/>
        <end position="65"/>
    </location>
</feature>
<keyword evidence="1" id="KW-0472">Membrane</keyword>
<gene>
    <name evidence="3" type="ORF">BHK69_27780</name>
</gene>
<evidence type="ECO:0000259" key="2">
    <source>
        <dbReference type="Pfam" id="PF13400"/>
    </source>
</evidence>
<dbReference type="STRING" id="1526658.BHK69_27780"/>
<dbReference type="Proteomes" id="UP000094969">
    <property type="component" value="Chromosome"/>
</dbReference>
<dbReference type="OrthoDB" id="7624353at2"/>
<dbReference type="KEGG" id="bvv:BHK69_27780"/>
<feature type="transmembrane region" description="Helical" evidence="1">
    <location>
        <begin position="21"/>
        <end position="40"/>
    </location>
</feature>
<keyword evidence="4" id="KW-1185">Reference proteome</keyword>
<accession>A0A1D7UBV0</accession>